<sequence length="279" mass="31863">MSGAVQEEEINLLQLLIHTIVFIKKRLKIIVISILIGIGGGWLYNFLSPPVYVSKMVVSIGIIDYSSGDAIVSNLKELVKEKNHEEIARLMNTSVETVQALRSVEINNIYRLKDDEKIKFFQIVLRINDTQALPELQKGVLHYLEENDYIKRHISLTKRNLESLIAYLTQEINQLDSLKDKISEGKMLADGSNNTLLVDPAAVYEQIVLLVEKKLRYERELALAANFQLVQPLTRFKRPDSPRLSTNLYVGALCGIFLFGIIVVIERIIFFLRQNQHIS</sequence>
<keyword evidence="1" id="KW-0812">Transmembrane</keyword>
<evidence type="ECO:0000313" key="3">
    <source>
        <dbReference type="Proteomes" id="UP001172083"/>
    </source>
</evidence>
<organism evidence="2 3">
    <name type="scientific">Agaribacillus aureus</name>
    <dbReference type="NCBI Taxonomy" id="3051825"/>
    <lineage>
        <taxon>Bacteria</taxon>
        <taxon>Pseudomonadati</taxon>
        <taxon>Bacteroidota</taxon>
        <taxon>Cytophagia</taxon>
        <taxon>Cytophagales</taxon>
        <taxon>Splendidivirgaceae</taxon>
        <taxon>Agaribacillus</taxon>
    </lineage>
</organism>
<keyword evidence="1" id="KW-0472">Membrane</keyword>
<dbReference type="Proteomes" id="UP001172083">
    <property type="component" value="Unassembled WGS sequence"/>
</dbReference>
<dbReference type="PANTHER" id="PTHR32309:SF31">
    <property type="entry name" value="CAPSULAR EXOPOLYSACCHARIDE FAMILY"/>
    <property type="match status" value="1"/>
</dbReference>
<evidence type="ECO:0000313" key="2">
    <source>
        <dbReference type="EMBL" id="MDN5215672.1"/>
    </source>
</evidence>
<protein>
    <recommendedName>
        <fullName evidence="4">Polysaccharide chain length determinant N-terminal domain-containing protein</fullName>
    </recommendedName>
</protein>
<dbReference type="InterPro" id="IPR050445">
    <property type="entry name" value="Bact_polysacc_biosynth/exp"/>
</dbReference>
<feature type="transmembrane region" description="Helical" evidence="1">
    <location>
        <begin position="248"/>
        <end position="272"/>
    </location>
</feature>
<keyword evidence="3" id="KW-1185">Reference proteome</keyword>
<evidence type="ECO:0008006" key="4">
    <source>
        <dbReference type="Google" id="ProtNLM"/>
    </source>
</evidence>
<evidence type="ECO:0000256" key="1">
    <source>
        <dbReference type="SAM" id="Phobius"/>
    </source>
</evidence>
<proteinExistence type="predicted"/>
<accession>A0ABT8LFC9</accession>
<dbReference type="PANTHER" id="PTHR32309">
    <property type="entry name" value="TYROSINE-PROTEIN KINASE"/>
    <property type="match status" value="1"/>
</dbReference>
<dbReference type="EMBL" id="JAUJEB010000007">
    <property type="protein sequence ID" value="MDN5215672.1"/>
    <property type="molecule type" value="Genomic_DNA"/>
</dbReference>
<dbReference type="RefSeq" id="WP_346761010.1">
    <property type="nucleotide sequence ID" value="NZ_JAUJEB010000007.1"/>
</dbReference>
<feature type="transmembrane region" description="Helical" evidence="1">
    <location>
        <begin position="29"/>
        <end position="47"/>
    </location>
</feature>
<keyword evidence="1" id="KW-1133">Transmembrane helix</keyword>
<reference evidence="2" key="1">
    <citation type="submission" date="2023-06" db="EMBL/GenBank/DDBJ databases">
        <title>Genomic of Agaribacillus aureum.</title>
        <authorList>
            <person name="Wang G."/>
        </authorList>
    </citation>
    <scope>NUCLEOTIDE SEQUENCE</scope>
    <source>
        <strain evidence="2">BMA12</strain>
    </source>
</reference>
<gene>
    <name evidence="2" type="ORF">QQ020_26580</name>
</gene>
<comment type="caution">
    <text evidence="2">The sequence shown here is derived from an EMBL/GenBank/DDBJ whole genome shotgun (WGS) entry which is preliminary data.</text>
</comment>
<name>A0ABT8LFC9_9BACT</name>